<evidence type="ECO:0000256" key="1">
    <source>
        <dbReference type="SAM" id="MobiDB-lite"/>
    </source>
</evidence>
<feature type="region of interest" description="Disordered" evidence="1">
    <location>
        <begin position="133"/>
        <end position="152"/>
    </location>
</feature>
<reference evidence="2" key="1">
    <citation type="submission" date="2021-06" db="EMBL/GenBank/DDBJ databases">
        <authorList>
            <person name="Kallberg Y."/>
            <person name="Tangrot J."/>
            <person name="Rosling A."/>
        </authorList>
    </citation>
    <scope>NUCLEOTIDE SEQUENCE</scope>
    <source>
        <strain evidence="2">MA453B</strain>
    </source>
</reference>
<name>A0A9N8ZT61_9GLOM</name>
<evidence type="ECO:0000313" key="3">
    <source>
        <dbReference type="Proteomes" id="UP000789405"/>
    </source>
</evidence>
<comment type="caution">
    <text evidence="2">The sequence shown here is derived from an EMBL/GenBank/DDBJ whole genome shotgun (WGS) entry which is preliminary data.</text>
</comment>
<accession>A0A9N8ZT61</accession>
<evidence type="ECO:0000313" key="2">
    <source>
        <dbReference type="EMBL" id="CAG8506278.1"/>
    </source>
</evidence>
<dbReference type="AlphaFoldDB" id="A0A9N8ZT61"/>
<keyword evidence="3" id="KW-1185">Reference proteome</keyword>
<dbReference type="Proteomes" id="UP000789405">
    <property type="component" value="Unassembled WGS sequence"/>
</dbReference>
<organism evidence="2 3">
    <name type="scientific">Dentiscutata erythropus</name>
    <dbReference type="NCBI Taxonomy" id="1348616"/>
    <lineage>
        <taxon>Eukaryota</taxon>
        <taxon>Fungi</taxon>
        <taxon>Fungi incertae sedis</taxon>
        <taxon>Mucoromycota</taxon>
        <taxon>Glomeromycotina</taxon>
        <taxon>Glomeromycetes</taxon>
        <taxon>Diversisporales</taxon>
        <taxon>Gigasporaceae</taxon>
        <taxon>Dentiscutata</taxon>
    </lineage>
</organism>
<sequence length="152" mass="17725">MEEKALYSQTSIFLAIEMLSIISKIRNNEFIIENLEQYINVTHVTVIAAGDLNREFEPGEISISIPHCMFFITVKCEARNMRDMTHFGADCYQYNSITKESDFKEQKRKGNMNEKTAYDTKYIQNKKAKKTFIENESSVEDEEKEPSDKDKI</sequence>
<protein>
    <submittedName>
        <fullName evidence="2">11535_t:CDS:1</fullName>
    </submittedName>
</protein>
<proteinExistence type="predicted"/>
<dbReference type="EMBL" id="CAJVPY010001080">
    <property type="protein sequence ID" value="CAG8506278.1"/>
    <property type="molecule type" value="Genomic_DNA"/>
</dbReference>
<gene>
    <name evidence="2" type="ORF">DERYTH_LOCUS3155</name>
</gene>